<dbReference type="PANTHER" id="PTHR30069">
    <property type="entry name" value="TONB-DEPENDENT OUTER MEMBRANE RECEPTOR"/>
    <property type="match status" value="1"/>
</dbReference>
<accession>A0A9D2ZUH9</accession>
<dbReference type="Pfam" id="PF07715">
    <property type="entry name" value="Plug"/>
    <property type="match status" value="1"/>
</dbReference>
<evidence type="ECO:0000313" key="5">
    <source>
        <dbReference type="Proteomes" id="UP000787625"/>
    </source>
</evidence>
<dbReference type="PANTHER" id="PTHR30069:SF29">
    <property type="entry name" value="HEMOGLOBIN AND HEMOGLOBIN-HAPTOGLOBIN-BINDING PROTEIN 1-RELATED"/>
    <property type="match status" value="1"/>
</dbReference>
<dbReference type="Proteomes" id="UP000787625">
    <property type="component" value="Unassembled WGS sequence"/>
</dbReference>
<dbReference type="Gene3D" id="2.170.130.10">
    <property type="entry name" value="TonB-dependent receptor, plug domain"/>
    <property type="match status" value="1"/>
</dbReference>
<feature type="chain" id="PRO_5039154923" evidence="2">
    <location>
        <begin position="23"/>
        <end position="324"/>
    </location>
</feature>
<evidence type="ECO:0000256" key="2">
    <source>
        <dbReference type="SAM" id="SignalP"/>
    </source>
</evidence>
<evidence type="ECO:0000259" key="3">
    <source>
        <dbReference type="Pfam" id="PF07715"/>
    </source>
</evidence>
<gene>
    <name evidence="4" type="ORF">IAA93_05540</name>
</gene>
<keyword evidence="4" id="KW-0675">Receptor</keyword>
<dbReference type="InterPro" id="IPR037066">
    <property type="entry name" value="Plug_dom_sf"/>
</dbReference>
<dbReference type="GO" id="GO:0009279">
    <property type="term" value="C:cell outer membrane"/>
    <property type="evidence" value="ECO:0007669"/>
    <property type="project" value="TreeGrafter"/>
</dbReference>
<sequence length="324" mass="33901">MKHLLLCVIVSLILPLAVVGQRADGGCSVSGVVVDSLSAEPVVYATVLVYGAGGGGEPVRSVLTDDDGRFDTGLPGEGGYRLTVSMLGKVTAVRDFTARGRTDLGTVRLADDVEILDEVAVTAKKPLVRVEAGKIAYSVEDDPQAASSTASEMLRKVPMLSVDGDGNVSLAGSTNFKVYVNGRPNTMMSNNAKEVLKSMPASTIKKVEVITHPGAKYDAEGVGGIINIVTTGAALEGYNVSLAGAYVNNNGYQAHGYGTVKVGRLSLAANYGYARYNSWPVSLRSELDYLSPSPVAKATVVSDNTNVEAKAQFATLEASFEIDS</sequence>
<comment type="caution">
    <text evidence="4">The sequence shown here is derived from an EMBL/GenBank/DDBJ whole genome shotgun (WGS) entry which is preliminary data.</text>
</comment>
<evidence type="ECO:0000256" key="1">
    <source>
        <dbReference type="ARBA" id="ARBA00022729"/>
    </source>
</evidence>
<dbReference type="GO" id="GO:0044718">
    <property type="term" value="P:siderophore transmembrane transport"/>
    <property type="evidence" value="ECO:0007669"/>
    <property type="project" value="TreeGrafter"/>
</dbReference>
<dbReference type="SUPFAM" id="SSF56935">
    <property type="entry name" value="Porins"/>
    <property type="match status" value="1"/>
</dbReference>
<dbReference type="GO" id="GO:0015344">
    <property type="term" value="F:siderophore uptake transmembrane transporter activity"/>
    <property type="evidence" value="ECO:0007669"/>
    <property type="project" value="TreeGrafter"/>
</dbReference>
<dbReference type="InterPro" id="IPR008969">
    <property type="entry name" value="CarboxyPept-like_regulatory"/>
</dbReference>
<keyword evidence="1 2" id="KW-0732">Signal</keyword>
<reference evidence="4" key="1">
    <citation type="journal article" date="2021" name="PeerJ">
        <title>Extensive microbial diversity within the chicken gut microbiome revealed by metagenomics and culture.</title>
        <authorList>
            <person name="Gilroy R."/>
            <person name="Ravi A."/>
            <person name="Getino M."/>
            <person name="Pursley I."/>
            <person name="Horton D.L."/>
            <person name="Alikhan N.F."/>
            <person name="Baker D."/>
            <person name="Gharbi K."/>
            <person name="Hall N."/>
            <person name="Watson M."/>
            <person name="Adriaenssens E.M."/>
            <person name="Foster-Nyarko E."/>
            <person name="Jarju S."/>
            <person name="Secka A."/>
            <person name="Antonio M."/>
            <person name="Oren A."/>
            <person name="Chaudhuri R.R."/>
            <person name="La Ragione R."/>
            <person name="Hildebrand F."/>
            <person name="Pallen M.J."/>
        </authorList>
    </citation>
    <scope>NUCLEOTIDE SEQUENCE</scope>
    <source>
        <strain evidence="4">MalCec1-1739</strain>
    </source>
</reference>
<dbReference type="EMBL" id="DWUP01000118">
    <property type="protein sequence ID" value="HJD53168.1"/>
    <property type="molecule type" value="Genomic_DNA"/>
</dbReference>
<protein>
    <submittedName>
        <fullName evidence="4">TonB-dependent receptor</fullName>
    </submittedName>
</protein>
<feature type="domain" description="TonB-dependent receptor plug" evidence="3">
    <location>
        <begin position="138"/>
        <end position="225"/>
    </location>
</feature>
<organism evidence="4 5">
    <name type="scientific">Candidatus Avibacteroides avistercoris</name>
    <dbReference type="NCBI Taxonomy" id="2840690"/>
    <lineage>
        <taxon>Bacteria</taxon>
        <taxon>Pseudomonadati</taxon>
        <taxon>Bacteroidota</taxon>
        <taxon>Bacteroidia</taxon>
        <taxon>Bacteroidales</taxon>
        <taxon>Bacteroidaceae</taxon>
        <taxon>Bacteroidaceae incertae sedis</taxon>
        <taxon>Candidatus Avibacteroides</taxon>
    </lineage>
</organism>
<dbReference type="SUPFAM" id="SSF49464">
    <property type="entry name" value="Carboxypeptidase regulatory domain-like"/>
    <property type="match status" value="1"/>
</dbReference>
<dbReference type="Pfam" id="PF13620">
    <property type="entry name" value="CarboxypepD_reg"/>
    <property type="match status" value="1"/>
</dbReference>
<reference evidence="4" key="2">
    <citation type="submission" date="2021-04" db="EMBL/GenBank/DDBJ databases">
        <authorList>
            <person name="Gilroy R."/>
        </authorList>
    </citation>
    <scope>NUCLEOTIDE SEQUENCE</scope>
    <source>
        <strain evidence="4">MalCec1-1739</strain>
    </source>
</reference>
<dbReference type="InterPro" id="IPR039426">
    <property type="entry name" value="TonB-dep_rcpt-like"/>
</dbReference>
<feature type="non-terminal residue" evidence="4">
    <location>
        <position position="324"/>
    </location>
</feature>
<dbReference type="Gene3D" id="2.60.40.1120">
    <property type="entry name" value="Carboxypeptidase-like, regulatory domain"/>
    <property type="match status" value="1"/>
</dbReference>
<evidence type="ECO:0000313" key="4">
    <source>
        <dbReference type="EMBL" id="HJD53168.1"/>
    </source>
</evidence>
<feature type="signal peptide" evidence="2">
    <location>
        <begin position="1"/>
        <end position="22"/>
    </location>
</feature>
<dbReference type="InterPro" id="IPR012910">
    <property type="entry name" value="Plug_dom"/>
</dbReference>
<name>A0A9D2ZUH9_9BACT</name>
<dbReference type="AlphaFoldDB" id="A0A9D2ZUH9"/>
<proteinExistence type="predicted"/>